<accession>A0A8E0VH53</accession>
<proteinExistence type="inferred from homology"/>
<name>A0A8E0VH53_9TREM</name>
<gene>
    <name evidence="3" type="ORF">FBUS_03032</name>
</gene>
<keyword evidence="1" id="KW-0479">Metal-binding</keyword>
<dbReference type="OrthoDB" id="6224579at2759"/>
<evidence type="ECO:0000313" key="3">
    <source>
        <dbReference type="EMBL" id="KAA0193470.1"/>
    </source>
</evidence>
<evidence type="ECO:0000313" key="4">
    <source>
        <dbReference type="Proteomes" id="UP000728185"/>
    </source>
</evidence>
<sequence length="137" mass="15526">MAPLTQEEVNNLKHELGALTDTEDKKMHLGMEAYEARLQGQNAGTFKGTEGHKYYGRTLITDLLRFVNAGANDGDFKKLIDESAQQHQLRNVNKQQFLSGEPVFCEFFKKHLKQHNNGEAMAKLLHCMMPAVAEKLH</sequence>
<keyword evidence="1" id="KW-0349">Heme</keyword>
<evidence type="ECO:0000256" key="1">
    <source>
        <dbReference type="RuleBase" id="RU000356"/>
    </source>
</evidence>
<evidence type="ECO:0000259" key="2">
    <source>
        <dbReference type="Pfam" id="PF00042"/>
    </source>
</evidence>
<dbReference type="GO" id="GO:0005344">
    <property type="term" value="F:oxygen carrier activity"/>
    <property type="evidence" value="ECO:0007669"/>
    <property type="project" value="UniProtKB-KW"/>
</dbReference>
<dbReference type="InterPro" id="IPR009050">
    <property type="entry name" value="Globin-like_sf"/>
</dbReference>
<dbReference type="InterPro" id="IPR000971">
    <property type="entry name" value="Globin"/>
</dbReference>
<comment type="similarity">
    <text evidence="1">Belongs to the globin family.</text>
</comment>
<keyword evidence="1" id="KW-0408">Iron</keyword>
<organism evidence="3 4">
    <name type="scientific">Fasciolopsis buskii</name>
    <dbReference type="NCBI Taxonomy" id="27845"/>
    <lineage>
        <taxon>Eukaryota</taxon>
        <taxon>Metazoa</taxon>
        <taxon>Spiralia</taxon>
        <taxon>Lophotrochozoa</taxon>
        <taxon>Platyhelminthes</taxon>
        <taxon>Trematoda</taxon>
        <taxon>Digenea</taxon>
        <taxon>Plagiorchiida</taxon>
        <taxon>Echinostomata</taxon>
        <taxon>Echinostomatoidea</taxon>
        <taxon>Fasciolidae</taxon>
        <taxon>Fasciolopsis</taxon>
    </lineage>
</organism>
<dbReference type="EMBL" id="LUCM01005004">
    <property type="protein sequence ID" value="KAA0193470.1"/>
    <property type="molecule type" value="Genomic_DNA"/>
</dbReference>
<feature type="domain" description="Globin" evidence="2">
    <location>
        <begin position="38"/>
        <end position="129"/>
    </location>
</feature>
<dbReference type="SMR" id="A0A8E0VH53"/>
<dbReference type="AlphaFoldDB" id="A0A8E0VH53"/>
<keyword evidence="1" id="KW-0813">Transport</keyword>
<dbReference type="Gene3D" id="1.10.490.10">
    <property type="entry name" value="Globins"/>
    <property type="match status" value="1"/>
</dbReference>
<dbReference type="SUPFAM" id="SSF46458">
    <property type="entry name" value="Globin-like"/>
    <property type="match status" value="1"/>
</dbReference>
<dbReference type="InterPro" id="IPR012292">
    <property type="entry name" value="Globin/Proto"/>
</dbReference>
<keyword evidence="1" id="KW-0561">Oxygen transport</keyword>
<comment type="caution">
    <text evidence="3">The sequence shown here is derived from an EMBL/GenBank/DDBJ whole genome shotgun (WGS) entry which is preliminary data.</text>
</comment>
<protein>
    <submittedName>
        <fullName evidence="3">Myoglobin 1</fullName>
    </submittedName>
</protein>
<reference evidence="3" key="1">
    <citation type="submission" date="2019-05" db="EMBL/GenBank/DDBJ databases">
        <title>Annotation for the trematode Fasciolopsis buski.</title>
        <authorList>
            <person name="Choi Y.-J."/>
        </authorList>
    </citation>
    <scope>NUCLEOTIDE SEQUENCE</scope>
    <source>
        <strain evidence="3">HT</strain>
        <tissue evidence="3">Whole worm</tissue>
    </source>
</reference>
<dbReference type="Proteomes" id="UP000728185">
    <property type="component" value="Unassembled WGS sequence"/>
</dbReference>
<dbReference type="GO" id="GO:0020037">
    <property type="term" value="F:heme binding"/>
    <property type="evidence" value="ECO:0007669"/>
    <property type="project" value="InterPro"/>
</dbReference>
<keyword evidence="4" id="KW-1185">Reference proteome</keyword>
<dbReference type="Pfam" id="PF00042">
    <property type="entry name" value="Globin"/>
    <property type="match status" value="1"/>
</dbReference>
<dbReference type="GO" id="GO:0019825">
    <property type="term" value="F:oxygen binding"/>
    <property type="evidence" value="ECO:0007669"/>
    <property type="project" value="InterPro"/>
</dbReference>